<dbReference type="InterPro" id="IPR006619">
    <property type="entry name" value="PGRP_domain_met/bac"/>
</dbReference>
<dbReference type="InterPro" id="IPR002502">
    <property type="entry name" value="Amidase_domain"/>
</dbReference>
<feature type="domain" description="Peptidoglycan recognition protein family" evidence="10">
    <location>
        <begin position="38"/>
        <end position="179"/>
    </location>
</feature>
<dbReference type="GO" id="GO:0008745">
    <property type="term" value="F:N-acetylmuramoyl-L-alanine amidase activity"/>
    <property type="evidence" value="ECO:0007669"/>
    <property type="project" value="InterPro"/>
</dbReference>
<dbReference type="OrthoDB" id="10001926at2759"/>
<evidence type="ECO:0000256" key="7">
    <source>
        <dbReference type="PIRSR" id="PIRSR037945-1"/>
    </source>
</evidence>
<reference evidence="12" key="1">
    <citation type="submission" date="2025-08" db="UniProtKB">
        <authorList>
            <consortium name="RefSeq"/>
        </authorList>
    </citation>
    <scope>IDENTIFICATION</scope>
    <source>
        <tissue evidence="12">Whole organism</tissue>
    </source>
</reference>
<feature type="signal peptide" evidence="8">
    <location>
        <begin position="1"/>
        <end position="35"/>
    </location>
</feature>
<keyword evidence="3 8" id="KW-0732">Signal</keyword>
<dbReference type="InterPro" id="IPR015510">
    <property type="entry name" value="PGRP"/>
</dbReference>
<dbReference type="InterPro" id="IPR017331">
    <property type="entry name" value="Peptidoglycan_recognition"/>
</dbReference>
<proteinExistence type="inferred from homology"/>
<dbReference type="KEGG" id="foc:113214019"/>
<dbReference type="GeneID" id="113214019"/>
<dbReference type="PANTHER" id="PTHR11022">
    <property type="entry name" value="PEPTIDOGLYCAN RECOGNITION PROTEIN"/>
    <property type="match status" value="1"/>
</dbReference>
<evidence type="ECO:0000256" key="6">
    <source>
        <dbReference type="PIRNR" id="PIRNR037945"/>
    </source>
</evidence>
<feature type="disulfide bond" evidence="7">
    <location>
        <begin position="74"/>
        <end position="80"/>
    </location>
</feature>
<dbReference type="PANTHER" id="PTHR11022:SF74">
    <property type="entry name" value="PEPTIDOGLYCAN-RECOGNITION PROTEIN SA"/>
    <property type="match status" value="1"/>
</dbReference>
<dbReference type="Gene3D" id="3.40.80.10">
    <property type="entry name" value="Peptidoglycan recognition protein-like"/>
    <property type="match status" value="1"/>
</dbReference>
<dbReference type="GO" id="GO:0008270">
    <property type="term" value="F:zinc ion binding"/>
    <property type="evidence" value="ECO:0007669"/>
    <property type="project" value="InterPro"/>
</dbReference>
<feature type="disulfide bond" evidence="7">
    <location>
        <begin position="37"/>
        <end position="159"/>
    </location>
</feature>
<dbReference type="CDD" id="cd06583">
    <property type="entry name" value="PGRP"/>
    <property type="match status" value="1"/>
</dbReference>
<evidence type="ECO:0000256" key="1">
    <source>
        <dbReference type="ARBA" id="ARBA00007553"/>
    </source>
</evidence>
<protein>
    <recommendedName>
        <fullName evidence="6">Peptidoglycan-recognition protein</fullName>
    </recommendedName>
</protein>
<dbReference type="SMART" id="SM00644">
    <property type="entry name" value="Ami_2"/>
    <property type="match status" value="1"/>
</dbReference>
<dbReference type="Proteomes" id="UP000504606">
    <property type="component" value="Unplaced"/>
</dbReference>
<dbReference type="Pfam" id="PF01510">
    <property type="entry name" value="Amidase_2"/>
    <property type="match status" value="1"/>
</dbReference>
<evidence type="ECO:0000256" key="4">
    <source>
        <dbReference type="ARBA" id="ARBA00022859"/>
    </source>
</evidence>
<dbReference type="SMART" id="SM00701">
    <property type="entry name" value="PGRP"/>
    <property type="match status" value="1"/>
</dbReference>
<name>A0A6J1T610_FRAOC</name>
<evidence type="ECO:0000313" key="12">
    <source>
        <dbReference type="RefSeq" id="XP_026289044.1"/>
    </source>
</evidence>
<evidence type="ECO:0000256" key="8">
    <source>
        <dbReference type="SAM" id="SignalP"/>
    </source>
</evidence>
<sequence length="202" mass="21849">MRSATRTAAAAADARILGPLLIILSLTLQAPGARGACPDIIPRRRWGAASSERVDYIPFPVRDVIVGHTVGGSCASEEACAQEAVSIQKQHKALGWGDIGYGFLIGGDGLIFEGQGWHKEGAHTYGYNKKSIGVAFMGDFSERRASTAQLKALRALLRCGVELGELSEDVRLYGQRQVQQTESPGRELYKQIKELPEWVAAP</sequence>
<evidence type="ECO:0000256" key="2">
    <source>
        <dbReference type="ARBA" id="ARBA00022588"/>
    </source>
</evidence>
<feature type="chain" id="PRO_5027077407" description="Peptidoglycan-recognition protein" evidence="8">
    <location>
        <begin position="36"/>
        <end position="202"/>
    </location>
</feature>
<organism evidence="11 12">
    <name type="scientific">Frankliniella occidentalis</name>
    <name type="common">Western flower thrips</name>
    <name type="synonym">Euthrips occidentalis</name>
    <dbReference type="NCBI Taxonomy" id="133901"/>
    <lineage>
        <taxon>Eukaryota</taxon>
        <taxon>Metazoa</taxon>
        <taxon>Ecdysozoa</taxon>
        <taxon>Arthropoda</taxon>
        <taxon>Hexapoda</taxon>
        <taxon>Insecta</taxon>
        <taxon>Pterygota</taxon>
        <taxon>Neoptera</taxon>
        <taxon>Paraneoptera</taxon>
        <taxon>Thysanoptera</taxon>
        <taxon>Terebrantia</taxon>
        <taxon>Thripoidea</taxon>
        <taxon>Thripidae</taxon>
        <taxon>Frankliniella</taxon>
    </lineage>
</organism>
<keyword evidence="5 7" id="KW-1015">Disulfide bond</keyword>
<evidence type="ECO:0000256" key="3">
    <source>
        <dbReference type="ARBA" id="ARBA00022729"/>
    </source>
</evidence>
<comment type="similarity">
    <text evidence="1 6">Belongs to the N-acetylmuramoyl-L-alanine amidase 2 family.</text>
</comment>
<dbReference type="SUPFAM" id="SSF55846">
    <property type="entry name" value="N-acetylmuramoyl-L-alanine amidase-like"/>
    <property type="match status" value="1"/>
</dbReference>
<dbReference type="GO" id="GO:0042834">
    <property type="term" value="F:peptidoglycan binding"/>
    <property type="evidence" value="ECO:0007669"/>
    <property type="project" value="InterPro"/>
</dbReference>
<keyword evidence="2 6" id="KW-0399">Innate immunity</keyword>
<feature type="domain" description="N-acetylmuramoyl-L-alanine amidase" evidence="9">
    <location>
        <begin position="49"/>
        <end position="185"/>
    </location>
</feature>
<dbReference type="PIRSF" id="PIRSF037945">
    <property type="entry name" value="PGRPs"/>
    <property type="match status" value="1"/>
</dbReference>
<dbReference type="GO" id="GO:0009253">
    <property type="term" value="P:peptidoglycan catabolic process"/>
    <property type="evidence" value="ECO:0007669"/>
    <property type="project" value="InterPro"/>
</dbReference>
<accession>A0A6J1T610</accession>
<keyword evidence="4 6" id="KW-0391">Immunity</keyword>
<dbReference type="InterPro" id="IPR036505">
    <property type="entry name" value="Amidase/PGRP_sf"/>
</dbReference>
<gene>
    <name evidence="12" type="primary">LOC113214019</name>
</gene>
<dbReference type="FunFam" id="3.40.80.10:FF:000001">
    <property type="entry name" value="Peptidoglycan recognition protein 1"/>
    <property type="match status" value="1"/>
</dbReference>
<keyword evidence="11" id="KW-1185">Reference proteome</keyword>
<dbReference type="GO" id="GO:0045087">
    <property type="term" value="P:innate immune response"/>
    <property type="evidence" value="ECO:0007669"/>
    <property type="project" value="UniProtKB-KW"/>
</dbReference>
<dbReference type="AlphaFoldDB" id="A0A6J1T610"/>
<evidence type="ECO:0000259" key="9">
    <source>
        <dbReference type="SMART" id="SM00644"/>
    </source>
</evidence>
<evidence type="ECO:0000259" key="10">
    <source>
        <dbReference type="SMART" id="SM00701"/>
    </source>
</evidence>
<evidence type="ECO:0000256" key="5">
    <source>
        <dbReference type="ARBA" id="ARBA00023157"/>
    </source>
</evidence>
<evidence type="ECO:0000313" key="11">
    <source>
        <dbReference type="Proteomes" id="UP000504606"/>
    </source>
</evidence>
<dbReference type="RefSeq" id="XP_026289044.1">
    <property type="nucleotide sequence ID" value="XM_026433259.2"/>
</dbReference>